<evidence type="ECO:0000313" key="4">
    <source>
        <dbReference type="EMBL" id="GFP60428.1"/>
    </source>
</evidence>
<feature type="compositionally biased region" description="Basic and acidic residues" evidence="3">
    <location>
        <begin position="111"/>
        <end position="122"/>
    </location>
</feature>
<evidence type="ECO:0008006" key="6">
    <source>
        <dbReference type="Google" id="ProtNLM"/>
    </source>
</evidence>
<dbReference type="SUPFAM" id="SSF56024">
    <property type="entry name" value="Phospholipase D/nuclease"/>
    <property type="match status" value="1"/>
</dbReference>
<dbReference type="Pfam" id="PF06087">
    <property type="entry name" value="Tyr-DNA_phospho"/>
    <property type="match status" value="1"/>
</dbReference>
<dbReference type="GO" id="GO:0003690">
    <property type="term" value="F:double-stranded DNA binding"/>
    <property type="evidence" value="ECO:0007669"/>
    <property type="project" value="TreeGrafter"/>
</dbReference>
<feature type="active site" description="Nucleophile" evidence="1">
    <location>
        <position position="284"/>
    </location>
</feature>
<reference evidence="4 5" key="1">
    <citation type="submission" date="2020-07" db="EMBL/GenBank/DDBJ databases">
        <title>Trichoderma asperellum IC-1 whole genome shotgun sequence.</title>
        <authorList>
            <person name="Kanamasa S."/>
            <person name="Takahashi H."/>
        </authorList>
    </citation>
    <scope>NUCLEOTIDE SEQUENCE [LARGE SCALE GENOMIC DNA]</scope>
    <source>
        <strain evidence="4 5">IC-1</strain>
    </source>
</reference>
<gene>
    <name evidence="4" type="ORF">TASIC1_0018003300</name>
</gene>
<dbReference type="CDD" id="cd09122">
    <property type="entry name" value="PLDc_Tdp1_1"/>
    <property type="match status" value="1"/>
</dbReference>
<protein>
    <recommendedName>
        <fullName evidence="6">Tyrosyl-DNA phosphodiesterase 1</fullName>
    </recommendedName>
</protein>
<dbReference type="GO" id="GO:0006281">
    <property type="term" value="P:DNA repair"/>
    <property type="evidence" value="ECO:0007669"/>
    <property type="project" value="InterPro"/>
</dbReference>
<dbReference type="PANTHER" id="PTHR12415:SF4">
    <property type="entry name" value="TYROSYL-DNA PHOSPHODIESTERASE DOMAIN-CONTAINING PROTEIN"/>
    <property type="match status" value="1"/>
</dbReference>
<evidence type="ECO:0000313" key="5">
    <source>
        <dbReference type="Proteomes" id="UP000517252"/>
    </source>
</evidence>
<evidence type="ECO:0000256" key="3">
    <source>
        <dbReference type="SAM" id="MobiDB-lite"/>
    </source>
</evidence>
<dbReference type="OrthoDB" id="47785at2759"/>
<dbReference type="GO" id="GO:0005634">
    <property type="term" value="C:nucleus"/>
    <property type="evidence" value="ECO:0007669"/>
    <property type="project" value="InterPro"/>
</dbReference>
<dbReference type="Gene3D" id="3.30.870.10">
    <property type="entry name" value="Endonuclease Chain A"/>
    <property type="match status" value="1"/>
</dbReference>
<dbReference type="GO" id="GO:0003697">
    <property type="term" value="F:single-stranded DNA binding"/>
    <property type="evidence" value="ECO:0007669"/>
    <property type="project" value="TreeGrafter"/>
</dbReference>
<dbReference type="InterPro" id="IPR003903">
    <property type="entry name" value="UIM_dom"/>
</dbReference>
<organism evidence="4 5">
    <name type="scientific">Trichoderma asperellum</name>
    <name type="common">Filamentous fungus</name>
    <dbReference type="NCBI Taxonomy" id="101201"/>
    <lineage>
        <taxon>Eukaryota</taxon>
        <taxon>Fungi</taxon>
        <taxon>Dikarya</taxon>
        <taxon>Ascomycota</taxon>
        <taxon>Pezizomycotina</taxon>
        <taxon>Sordariomycetes</taxon>
        <taxon>Hypocreomycetidae</taxon>
        <taxon>Hypocreales</taxon>
        <taxon>Hypocreaceae</taxon>
        <taxon>Trichoderma</taxon>
    </lineage>
</organism>
<comment type="caution">
    <text evidence="4">The sequence shown here is derived from an EMBL/GenBank/DDBJ whole genome shotgun (WGS) entry which is preliminary data.</text>
</comment>
<dbReference type="GO" id="GO:0017005">
    <property type="term" value="F:3'-tyrosyl-DNA phosphodiesterase activity"/>
    <property type="evidence" value="ECO:0007669"/>
    <property type="project" value="TreeGrafter"/>
</dbReference>
<dbReference type="PANTHER" id="PTHR12415">
    <property type="entry name" value="TYROSYL-DNA PHOSPHODIESTERASE 1"/>
    <property type="match status" value="1"/>
</dbReference>
<feature type="region of interest" description="Disordered" evidence="3">
    <location>
        <begin position="25"/>
        <end position="202"/>
    </location>
</feature>
<feature type="compositionally biased region" description="Acidic residues" evidence="3">
    <location>
        <begin position="42"/>
        <end position="52"/>
    </location>
</feature>
<dbReference type="AlphaFoldDB" id="A0A6V8RBP2"/>
<feature type="compositionally biased region" description="Low complexity" evidence="3">
    <location>
        <begin position="89"/>
        <end position="105"/>
    </location>
</feature>
<dbReference type="EMBL" id="BLZH01000018">
    <property type="protein sequence ID" value="GFP60428.1"/>
    <property type="molecule type" value="Genomic_DNA"/>
</dbReference>
<dbReference type="Proteomes" id="UP000517252">
    <property type="component" value="Unassembled WGS sequence"/>
</dbReference>
<feature type="compositionally biased region" description="Low complexity" evidence="3">
    <location>
        <begin position="161"/>
        <end position="187"/>
    </location>
</feature>
<evidence type="ECO:0000256" key="1">
    <source>
        <dbReference type="PIRSR" id="PIRSR610347-1"/>
    </source>
</evidence>
<evidence type="ECO:0000256" key="2">
    <source>
        <dbReference type="PIRSR" id="PIRSR610347-2"/>
    </source>
</evidence>
<name>A0A6V8RBP2_TRIAP</name>
<dbReference type="InterPro" id="IPR010347">
    <property type="entry name" value="Tdp1"/>
</dbReference>
<proteinExistence type="predicted"/>
<accession>A0A6V8RBP2</accession>
<dbReference type="PROSITE" id="PS50330">
    <property type="entry name" value="UIM"/>
    <property type="match status" value="1"/>
</dbReference>
<feature type="compositionally biased region" description="Low complexity" evidence="3">
    <location>
        <begin position="53"/>
        <end position="81"/>
    </location>
</feature>
<sequence>MTRPESHSPELPGDMDDDEALRYAIALSLQDQASSATPIVIDDSDDDDDDDNGNGNDNDNDGSSTASSANATQQTTQTQSHPHSHSHSHSQPSSSSQQQQQQQSQFGSLFLDRKAMEQERLSRLAKRQRPPTDNDNDEDVVEVPPPKKLATGAPAERNIKTPGASSTPLASASTTTTEKSSSNSSNSVPYPNPTVKRTWARGTARTGDEITIEDVFQRDKLELALLSSFQWDEEWMLSKLDYARTKILLLAYARDEAQKTLMRSNVPANIKFCFPPMHGVGAMHSKLQLLKYPNHLRVVIPTGNLMPYDWGETGVMENMVFLIDLPRLENPASPHASAARSHAPTRFYTELVYFLQATGVGEKMLASLANYDFSRTADIAFVHTMYVSPPPPPSLSLSPLGIYWRKET</sequence>
<feature type="binding site" evidence="2">
    <location>
        <position position="286"/>
    </location>
    <ligand>
        <name>substrate</name>
    </ligand>
</feature>